<comment type="caution">
    <text evidence="3">The sequence shown here is derived from an EMBL/GenBank/DDBJ whole genome shotgun (WGS) entry which is preliminary data.</text>
</comment>
<dbReference type="PROSITE" id="PS51257">
    <property type="entry name" value="PROKAR_LIPOPROTEIN"/>
    <property type="match status" value="1"/>
</dbReference>
<name>A0A921LPZ9_9FIRM</name>
<feature type="chain" id="PRO_5037862136" evidence="2">
    <location>
        <begin position="22"/>
        <end position="428"/>
    </location>
</feature>
<evidence type="ECO:0000313" key="4">
    <source>
        <dbReference type="Proteomes" id="UP000782880"/>
    </source>
</evidence>
<evidence type="ECO:0000256" key="1">
    <source>
        <dbReference type="SAM" id="MobiDB-lite"/>
    </source>
</evidence>
<dbReference type="Proteomes" id="UP000782880">
    <property type="component" value="Unassembled WGS sequence"/>
</dbReference>
<reference evidence="3" key="1">
    <citation type="journal article" date="2021" name="PeerJ">
        <title>Extensive microbial diversity within the chicken gut microbiome revealed by metagenomics and culture.</title>
        <authorList>
            <person name="Gilroy R."/>
            <person name="Ravi A."/>
            <person name="Getino M."/>
            <person name="Pursley I."/>
            <person name="Horton D.L."/>
            <person name="Alikhan N.F."/>
            <person name="Baker D."/>
            <person name="Gharbi K."/>
            <person name="Hall N."/>
            <person name="Watson M."/>
            <person name="Adriaenssens E.M."/>
            <person name="Foster-Nyarko E."/>
            <person name="Jarju S."/>
            <person name="Secka A."/>
            <person name="Antonio M."/>
            <person name="Oren A."/>
            <person name="Chaudhuri R.R."/>
            <person name="La Ragione R."/>
            <person name="Hildebrand F."/>
            <person name="Pallen M.J."/>
        </authorList>
    </citation>
    <scope>NUCLEOTIDE SEQUENCE</scope>
    <source>
        <strain evidence="3">ChiBcec21-2208</strain>
    </source>
</reference>
<feature type="region of interest" description="Disordered" evidence="1">
    <location>
        <begin position="23"/>
        <end position="46"/>
    </location>
</feature>
<dbReference type="AlphaFoldDB" id="A0A921LPZ9"/>
<dbReference type="EMBL" id="DYVE01000323">
    <property type="protein sequence ID" value="HJG29485.1"/>
    <property type="molecule type" value="Genomic_DNA"/>
</dbReference>
<protein>
    <submittedName>
        <fullName evidence="3">Uncharacterized protein</fullName>
    </submittedName>
</protein>
<reference evidence="3" key="2">
    <citation type="submission" date="2021-09" db="EMBL/GenBank/DDBJ databases">
        <authorList>
            <person name="Gilroy R."/>
        </authorList>
    </citation>
    <scope>NUCLEOTIDE SEQUENCE</scope>
    <source>
        <strain evidence="3">ChiBcec21-2208</strain>
    </source>
</reference>
<evidence type="ECO:0000256" key="2">
    <source>
        <dbReference type="SAM" id="SignalP"/>
    </source>
</evidence>
<gene>
    <name evidence="3" type="ORF">K8V20_12675</name>
</gene>
<keyword evidence="2" id="KW-0732">Signal</keyword>
<evidence type="ECO:0000313" key="3">
    <source>
        <dbReference type="EMBL" id="HJG29485.1"/>
    </source>
</evidence>
<feature type="signal peptide" evidence="2">
    <location>
        <begin position="1"/>
        <end position="21"/>
    </location>
</feature>
<organism evidence="3 4">
    <name type="scientific">Subdoligranulum variabile</name>
    <dbReference type="NCBI Taxonomy" id="214851"/>
    <lineage>
        <taxon>Bacteria</taxon>
        <taxon>Bacillati</taxon>
        <taxon>Bacillota</taxon>
        <taxon>Clostridia</taxon>
        <taxon>Eubacteriales</taxon>
        <taxon>Oscillospiraceae</taxon>
        <taxon>Subdoligranulum</taxon>
    </lineage>
</organism>
<accession>A0A921LPZ9</accession>
<proteinExistence type="predicted"/>
<sequence>MKKLYVPFVTLLLLTACGAPAEEAGKGAAPVPSATTETASTIATPAPTAEPTLELHWIDSQNSKGLYQRELLYGEGGYGYGNGGIAAHYFDFTNATEQIIGKPLDLENANLQLYADEEFLYWSWSGMVNDTPILLRSNLDGSNRESLYDFPEGTAFSSGSVGGMAGDGTALYFVYCHISDTPTVPDDYELVRLNTETGTLESLVKWEPFGGSLLGVWNGRLLITRKTLAEECPVEPVYDHYHVDNTEELEPWITTSLCALNPLTGTEEVLYSCPGWFLDRTLADGALWWEDDEHRILCRPLGTTEDTVVTQLPQAMQIMGIYSEDIWLYSQEDGKEWPYLYNRQDGTLTRSNQRRWIGGEDRAIWVMCEAGPGRYLVWDDASTGMQQLAGADGTQYLIDGYARYAIADRDSLLDTGKPMTPVTRPGVY</sequence>